<name>Q2SKV3_HAHCH</name>
<reference evidence="7 8" key="1">
    <citation type="journal article" date="2005" name="Nucleic Acids Res.">
        <title>Genomic blueprint of Hahella chejuensis, a marine microbe producing an algicidal agent.</title>
        <authorList>
            <person name="Jeong H."/>
            <person name="Yim J.H."/>
            <person name="Lee C."/>
            <person name="Choi S.-H."/>
            <person name="Park Y.K."/>
            <person name="Yoon S.H."/>
            <person name="Hur C.-G."/>
            <person name="Kang H.-Y."/>
            <person name="Kim D."/>
            <person name="Lee H.H."/>
            <person name="Park K.H."/>
            <person name="Park S.-H."/>
            <person name="Park H.-S."/>
            <person name="Lee H.K."/>
            <person name="Oh T.K."/>
            <person name="Kim J.F."/>
        </authorList>
    </citation>
    <scope>NUCLEOTIDE SEQUENCE [LARGE SCALE GENOMIC DNA]</scope>
    <source>
        <strain evidence="7 8">KCTC 2396</strain>
    </source>
</reference>
<dbReference type="GO" id="GO:0008483">
    <property type="term" value="F:transaminase activity"/>
    <property type="evidence" value="ECO:0007669"/>
    <property type="project" value="UniProtKB-KW"/>
</dbReference>
<protein>
    <submittedName>
        <fullName evidence="7">Transcriptional regulator containing a DNA-binding HTH domain and an aminotransferase domain (MocR family) and their eukaryotic orthologs</fullName>
    </submittedName>
</protein>
<dbReference type="CDD" id="cd07377">
    <property type="entry name" value="WHTH_GntR"/>
    <property type="match status" value="1"/>
</dbReference>
<evidence type="ECO:0000313" key="8">
    <source>
        <dbReference type="Proteomes" id="UP000000238"/>
    </source>
</evidence>
<dbReference type="Gene3D" id="3.40.640.10">
    <property type="entry name" value="Type I PLP-dependent aspartate aminotransferase-like (Major domain)"/>
    <property type="match status" value="1"/>
</dbReference>
<dbReference type="InterPro" id="IPR051446">
    <property type="entry name" value="HTH_trans_reg/aminotransferase"/>
</dbReference>
<sequence length="498" mass="55814">MSTLHIYNRSTLEKNRMASPTPNAKSRYLTLYEELKQSILAGQLSEGERLPSSRSMADARGLSRTTVTSAYDQLLSEGYIVSRRGSGCYVASPLPGVDFPAALTPRAHRSGPAPALSTWGEALRRQRPLKTISPSAAIDFQYGNVDLDEKSQHIWIKSARHWAYRQSRHYGDTLGLPALREAISAYLQLNRACRSHPDRVVITSGGQQGFDLITRLAINPGDRVAVENPGYPRVKQLLTALGANLIPIAVDEEGLKVEDLPQGSRAPKLVYVTPSHQFPSGCVMSLRRRLALLEWAQANDAWIIEDDYDSEFRYCGKPIESLQGLDHHERVIYAGTFSKVLFPALKLGYLLLPESWLEPFAFAKQIADRHSPWLEQHILAEFMQTGEFERHLRRMRKRYAMRQQTLATALQPREGDVEILVEGDNAGLHLVCWMPSLPLSAVSTFIEQVQTQGVRVYPIHPFYHGEPPAAGLLLGFATLTPAEITQGVRIIKRTLREF</sequence>
<dbReference type="SUPFAM" id="SSF46785">
    <property type="entry name" value="Winged helix' DNA-binding domain"/>
    <property type="match status" value="1"/>
</dbReference>
<dbReference type="eggNOG" id="COG1167">
    <property type="taxonomic scope" value="Bacteria"/>
</dbReference>
<keyword evidence="3" id="KW-0805">Transcription regulation</keyword>
<keyword evidence="8" id="KW-1185">Reference proteome</keyword>
<dbReference type="PRINTS" id="PR00035">
    <property type="entry name" value="HTHGNTR"/>
</dbReference>
<dbReference type="GO" id="GO:0003700">
    <property type="term" value="F:DNA-binding transcription factor activity"/>
    <property type="evidence" value="ECO:0007669"/>
    <property type="project" value="InterPro"/>
</dbReference>
<evidence type="ECO:0000256" key="2">
    <source>
        <dbReference type="ARBA" id="ARBA00022898"/>
    </source>
</evidence>
<dbReference type="InterPro" id="IPR036388">
    <property type="entry name" value="WH-like_DNA-bd_sf"/>
</dbReference>
<dbReference type="Proteomes" id="UP000000238">
    <property type="component" value="Chromosome"/>
</dbReference>
<evidence type="ECO:0000256" key="4">
    <source>
        <dbReference type="ARBA" id="ARBA00023125"/>
    </source>
</evidence>
<gene>
    <name evidence="7" type="ordered locus">HCH_01884</name>
</gene>
<keyword evidence="5" id="KW-0804">Transcription</keyword>
<dbReference type="PROSITE" id="PS50949">
    <property type="entry name" value="HTH_GNTR"/>
    <property type="match status" value="1"/>
</dbReference>
<keyword evidence="7" id="KW-0032">Aminotransferase</keyword>
<evidence type="ECO:0000313" key="7">
    <source>
        <dbReference type="EMBL" id="ABC28721.1"/>
    </source>
</evidence>
<dbReference type="HOGENOM" id="CLU_017584_0_1_6"/>
<feature type="domain" description="HTH gntR-type" evidence="6">
    <location>
        <begin position="25"/>
        <end position="93"/>
    </location>
</feature>
<evidence type="ECO:0000256" key="3">
    <source>
        <dbReference type="ARBA" id="ARBA00023015"/>
    </source>
</evidence>
<dbReference type="PANTHER" id="PTHR46577">
    <property type="entry name" value="HTH-TYPE TRANSCRIPTIONAL REGULATORY PROTEIN GABR"/>
    <property type="match status" value="1"/>
</dbReference>
<evidence type="ECO:0000256" key="1">
    <source>
        <dbReference type="ARBA" id="ARBA00005384"/>
    </source>
</evidence>
<proteinExistence type="inferred from homology"/>
<dbReference type="SMART" id="SM00345">
    <property type="entry name" value="HTH_GNTR"/>
    <property type="match status" value="1"/>
</dbReference>
<dbReference type="STRING" id="349521.HCH_01884"/>
<dbReference type="CDD" id="cd00609">
    <property type="entry name" value="AAT_like"/>
    <property type="match status" value="1"/>
</dbReference>
<evidence type="ECO:0000259" key="6">
    <source>
        <dbReference type="PROSITE" id="PS50949"/>
    </source>
</evidence>
<evidence type="ECO:0000256" key="5">
    <source>
        <dbReference type="ARBA" id="ARBA00023163"/>
    </source>
</evidence>
<dbReference type="InterPro" id="IPR015421">
    <property type="entry name" value="PyrdxlP-dep_Trfase_major"/>
</dbReference>
<dbReference type="Gene3D" id="1.10.10.10">
    <property type="entry name" value="Winged helix-like DNA-binding domain superfamily/Winged helix DNA-binding domain"/>
    <property type="match status" value="1"/>
</dbReference>
<dbReference type="GO" id="GO:0030170">
    <property type="term" value="F:pyridoxal phosphate binding"/>
    <property type="evidence" value="ECO:0007669"/>
    <property type="project" value="InterPro"/>
</dbReference>
<keyword evidence="2" id="KW-0663">Pyridoxal phosphate</keyword>
<accession>Q2SKV3</accession>
<dbReference type="InterPro" id="IPR000524">
    <property type="entry name" value="Tscrpt_reg_HTH_GntR"/>
</dbReference>
<dbReference type="GO" id="GO:0003677">
    <property type="term" value="F:DNA binding"/>
    <property type="evidence" value="ECO:0007669"/>
    <property type="project" value="UniProtKB-KW"/>
</dbReference>
<dbReference type="KEGG" id="hch:HCH_01884"/>
<keyword evidence="7" id="KW-0808">Transferase</keyword>
<dbReference type="Pfam" id="PF00155">
    <property type="entry name" value="Aminotran_1_2"/>
    <property type="match status" value="1"/>
</dbReference>
<keyword evidence="4 7" id="KW-0238">DNA-binding</keyword>
<dbReference type="SUPFAM" id="SSF53383">
    <property type="entry name" value="PLP-dependent transferases"/>
    <property type="match status" value="1"/>
</dbReference>
<organism evidence="7 8">
    <name type="scientific">Hahella chejuensis (strain KCTC 2396)</name>
    <dbReference type="NCBI Taxonomy" id="349521"/>
    <lineage>
        <taxon>Bacteria</taxon>
        <taxon>Pseudomonadati</taxon>
        <taxon>Pseudomonadota</taxon>
        <taxon>Gammaproteobacteria</taxon>
        <taxon>Oceanospirillales</taxon>
        <taxon>Hahellaceae</taxon>
        <taxon>Hahella</taxon>
    </lineage>
</organism>
<dbReference type="InterPro" id="IPR004839">
    <property type="entry name" value="Aminotransferase_I/II_large"/>
</dbReference>
<dbReference type="AlphaFoldDB" id="Q2SKV3"/>
<comment type="similarity">
    <text evidence="1">In the C-terminal section; belongs to the class-I pyridoxal-phosphate-dependent aminotransferase family.</text>
</comment>
<dbReference type="PANTHER" id="PTHR46577:SF1">
    <property type="entry name" value="HTH-TYPE TRANSCRIPTIONAL REGULATORY PROTEIN GABR"/>
    <property type="match status" value="1"/>
</dbReference>
<dbReference type="EMBL" id="CP000155">
    <property type="protein sequence ID" value="ABC28721.1"/>
    <property type="molecule type" value="Genomic_DNA"/>
</dbReference>
<dbReference type="Pfam" id="PF00392">
    <property type="entry name" value="GntR"/>
    <property type="match status" value="1"/>
</dbReference>
<dbReference type="InterPro" id="IPR015424">
    <property type="entry name" value="PyrdxlP-dep_Trfase"/>
</dbReference>
<dbReference type="InterPro" id="IPR036390">
    <property type="entry name" value="WH_DNA-bd_sf"/>
</dbReference>